<gene>
    <name evidence="1" type="ORF">GQR93_03595</name>
</gene>
<name>A0A6P1E9F6_LENHI</name>
<reference evidence="1 2" key="1">
    <citation type="submission" date="2019-12" db="EMBL/GenBank/DDBJ databases">
        <title>Lactobacillus hilgardii FLUB.</title>
        <authorList>
            <person name="Gustaw K."/>
        </authorList>
    </citation>
    <scope>NUCLEOTIDE SEQUENCE [LARGE SCALE GENOMIC DNA]</scope>
    <source>
        <strain evidence="1 2">FLUB</strain>
    </source>
</reference>
<dbReference type="AlphaFoldDB" id="A0A6P1E9F6"/>
<evidence type="ECO:0000313" key="1">
    <source>
        <dbReference type="EMBL" id="QHB51363.1"/>
    </source>
</evidence>
<dbReference type="RefSeq" id="WP_003552346.1">
    <property type="nucleotide sequence ID" value="NZ_CABKOL010000106.1"/>
</dbReference>
<dbReference type="Proteomes" id="UP000465035">
    <property type="component" value="Chromosome"/>
</dbReference>
<protein>
    <submittedName>
        <fullName evidence="1">Uncharacterized protein</fullName>
    </submittedName>
</protein>
<dbReference type="GeneID" id="69057439"/>
<organism evidence="1 2">
    <name type="scientific">Lentilactobacillus hilgardii</name>
    <name type="common">Lactobacillus hilgardii</name>
    <dbReference type="NCBI Taxonomy" id="1588"/>
    <lineage>
        <taxon>Bacteria</taxon>
        <taxon>Bacillati</taxon>
        <taxon>Bacillota</taxon>
        <taxon>Bacilli</taxon>
        <taxon>Lactobacillales</taxon>
        <taxon>Lactobacillaceae</taxon>
        <taxon>Lentilactobacillus</taxon>
    </lineage>
</organism>
<accession>A0A6P1E9F6</accession>
<dbReference type="EMBL" id="CP047121">
    <property type="protein sequence ID" value="QHB51363.1"/>
    <property type="molecule type" value="Genomic_DNA"/>
</dbReference>
<proteinExistence type="predicted"/>
<evidence type="ECO:0000313" key="2">
    <source>
        <dbReference type="Proteomes" id="UP000465035"/>
    </source>
</evidence>
<sequence>MKGHISTIIESSLLMMIFLLGFSFCKTTASYAQSYYQSIPTSYRGTWHEIGERTLTGQWYRETKEKLIVHRRFVKTSVGTFGGLHLGVHRGKHYVTILPIRSGHRAGENYVMRRGKYYGHKAILVDFDICEQLYIK</sequence>